<accession>A0A6M3IJQ1</accession>
<keyword evidence="2" id="KW-0436">Ligase</keyword>
<dbReference type="AlphaFoldDB" id="A0A6M3IJQ1"/>
<dbReference type="Gene3D" id="3.30.470.30">
    <property type="entry name" value="DNA ligase/mRNA capping enzyme"/>
    <property type="match status" value="1"/>
</dbReference>
<evidence type="ECO:0000313" key="2">
    <source>
        <dbReference type="EMBL" id="QJA57633.1"/>
    </source>
</evidence>
<dbReference type="EMBL" id="MT141284">
    <property type="protein sequence ID" value="QJA57633.1"/>
    <property type="molecule type" value="Genomic_DNA"/>
</dbReference>
<dbReference type="GO" id="GO:0016874">
    <property type="term" value="F:ligase activity"/>
    <property type="evidence" value="ECO:0007669"/>
    <property type="project" value="UniProtKB-KW"/>
</dbReference>
<dbReference type="InterPro" id="IPR021122">
    <property type="entry name" value="RNA_ligase_dom_REL/Rnl2"/>
</dbReference>
<protein>
    <submittedName>
        <fullName evidence="2">Putative RNA ligase</fullName>
    </submittedName>
</protein>
<dbReference type="Pfam" id="PF21189">
    <property type="entry name" value="PHA02142"/>
    <property type="match status" value="1"/>
</dbReference>
<dbReference type="SUPFAM" id="SSF56091">
    <property type="entry name" value="DNA ligase/mRNA capping enzyme, catalytic domain"/>
    <property type="match status" value="1"/>
</dbReference>
<dbReference type="Pfam" id="PF09414">
    <property type="entry name" value="RNA_ligase"/>
    <property type="match status" value="1"/>
</dbReference>
<gene>
    <name evidence="2" type="ORF">MM415B01612_0018</name>
</gene>
<evidence type="ECO:0000259" key="1">
    <source>
        <dbReference type="Pfam" id="PF09414"/>
    </source>
</evidence>
<reference evidence="2" key="1">
    <citation type="submission" date="2020-03" db="EMBL/GenBank/DDBJ databases">
        <title>The deep terrestrial virosphere.</title>
        <authorList>
            <person name="Holmfeldt K."/>
            <person name="Nilsson E."/>
            <person name="Simone D."/>
            <person name="Lopez-Fernandez M."/>
            <person name="Wu X."/>
            <person name="de Brujin I."/>
            <person name="Lundin D."/>
            <person name="Andersson A."/>
            <person name="Bertilsson S."/>
            <person name="Dopson M."/>
        </authorList>
    </citation>
    <scope>NUCLEOTIDE SEQUENCE</scope>
    <source>
        <strain evidence="2">MM415B01612</strain>
    </source>
</reference>
<name>A0A6M3IJQ1_9ZZZZ</name>
<proteinExistence type="predicted"/>
<sequence length="347" mass="40301">MIEKATVLGWELVVAKKDNLKVGDLCVYCEIDSILPDKSEFEFLRDRKFRIKTIKLKGQVSQGICFPLSILPNKKYSEGDDVTDIIGVTKYDPQAEYERKESERLAGIDKNRMDKFLKRYVWYRKLIFRPQRTPIPAFIKKTDENRIQLFPNACEEWKDVLFSVTEKLDGQSATYFVVPNPKRGLFQKKWIFGVCSRNFQLLKLDSSSYWTIAKDGNIKEKMLYWCKREGAGLIIQGEIIGNKIQGNKYNRNGVGFYVFNVIEYYKGINRVLDQAQQIVFCQDNGYIPVPILYLCQKLPYSIPLAVDSSKGVSVLHNIPREGIVVRNYERNISFKIVNSDFLLKYSE</sequence>
<organism evidence="2">
    <name type="scientific">viral metagenome</name>
    <dbReference type="NCBI Taxonomy" id="1070528"/>
    <lineage>
        <taxon>unclassified sequences</taxon>
        <taxon>metagenomes</taxon>
        <taxon>organismal metagenomes</taxon>
    </lineage>
</organism>
<feature type="domain" description="RNA ligase" evidence="1">
    <location>
        <begin position="162"/>
        <end position="336"/>
    </location>
</feature>